<keyword evidence="1" id="KW-0472">Membrane</keyword>
<comment type="caution">
    <text evidence="3">The sequence shown here is derived from an EMBL/GenBank/DDBJ whole genome shotgun (WGS) entry which is preliminary data.</text>
</comment>
<feature type="transmembrane region" description="Helical" evidence="1">
    <location>
        <begin position="21"/>
        <end position="43"/>
    </location>
</feature>
<proteinExistence type="predicted"/>
<sequence>MTAKIKNKSKVPGLLKNLLKPVLSIVILSTFVLIIFTIVQNLWDLDVSKFMRITDKALNKVNIDIDENKVGEVAGKFVERISQTDLGSGVSDFRPAKEEVLKIGILSDIHEDEKNLNSAIERIKQLNITTVFFLGDATNYGDQPALRLEKEMLDKFGLEYYILPGDHDLAQSAGPENFQSVFGGSNRVLSLKGVSFVLFNNSANFTKLEQKDMDWLTSSLNGADFLVLSQPIYADDLLPPFNKLFMGSTNGEVPQEKIVLQEDVRAQRDQILDLVRHSNVRALISGDHHKSSNKIDPANDKLSHLVVGAVSGEINGYSQNVIQSPRVATLTVYEDKSYIFEDVVLD</sequence>
<keyword evidence="1" id="KW-1133">Transmembrane helix</keyword>
<evidence type="ECO:0000259" key="2">
    <source>
        <dbReference type="Pfam" id="PF00149"/>
    </source>
</evidence>
<organism evidence="3 4">
    <name type="scientific">candidate division WWE3 bacterium RIFOXYA2_FULL_46_9</name>
    <dbReference type="NCBI Taxonomy" id="1802636"/>
    <lineage>
        <taxon>Bacteria</taxon>
        <taxon>Katanobacteria</taxon>
    </lineage>
</organism>
<dbReference type="InterPro" id="IPR004843">
    <property type="entry name" value="Calcineurin-like_PHP"/>
</dbReference>
<feature type="domain" description="Calcineurin-like phosphoesterase" evidence="2">
    <location>
        <begin position="101"/>
        <end position="290"/>
    </location>
</feature>
<accession>A0A1F4W3G5</accession>
<dbReference type="EMBL" id="MEVT01000001">
    <property type="protein sequence ID" value="OGC63931.1"/>
    <property type="molecule type" value="Genomic_DNA"/>
</dbReference>
<evidence type="ECO:0000313" key="4">
    <source>
        <dbReference type="Proteomes" id="UP000176614"/>
    </source>
</evidence>
<name>A0A1F4W3G5_UNCKA</name>
<keyword evidence="1" id="KW-0812">Transmembrane</keyword>
<dbReference type="GO" id="GO:0016787">
    <property type="term" value="F:hydrolase activity"/>
    <property type="evidence" value="ECO:0007669"/>
    <property type="project" value="InterPro"/>
</dbReference>
<dbReference type="InterPro" id="IPR029052">
    <property type="entry name" value="Metallo-depent_PP-like"/>
</dbReference>
<dbReference type="PANTHER" id="PTHR43143:SF1">
    <property type="entry name" value="SERINE_THREONINE-PROTEIN PHOSPHATASE CPPED1"/>
    <property type="match status" value="1"/>
</dbReference>
<reference evidence="3 4" key="1">
    <citation type="journal article" date="2016" name="Nat. Commun.">
        <title>Thousands of microbial genomes shed light on interconnected biogeochemical processes in an aquifer system.</title>
        <authorList>
            <person name="Anantharaman K."/>
            <person name="Brown C.T."/>
            <person name="Hug L.A."/>
            <person name="Sharon I."/>
            <person name="Castelle C.J."/>
            <person name="Probst A.J."/>
            <person name="Thomas B.C."/>
            <person name="Singh A."/>
            <person name="Wilkins M.J."/>
            <person name="Karaoz U."/>
            <person name="Brodie E.L."/>
            <person name="Williams K.H."/>
            <person name="Hubbard S.S."/>
            <person name="Banfield J.F."/>
        </authorList>
    </citation>
    <scope>NUCLEOTIDE SEQUENCE [LARGE SCALE GENOMIC DNA]</scope>
</reference>
<dbReference type="Pfam" id="PF00149">
    <property type="entry name" value="Metallophos"/>
    <property type="match status" value="1"/>
</dbReference>
<dbReference type="Proteomes" id="UP000176614">
    <property type="component" value="Unassembled WGS sequence"/>
</dbReference>
<dbReference type="InterPro" id="IPR051918">
    <property type="entry name" value="STPP_CPPED1"/>
</dbReference>
<dbReference type="PANTHER" id="PTHR43143">
    <property type="entry name" value="METALLOPHOSPHOESTERASE, CALCINEURIN SUPERFAMILY"/>
    <property type="match status" value="1"/>
</dbReference>
<gene>
    <name evidence="3" type="ORF">A2264_02505</name>
</gene>
<protein>
    <recommendedName>
        <fullName evidence="2">Calcineurin-like phosphoesterase domain-containing protein</fullName>
    </recommendedName>
</protein>
<dbReference type="SUPFAM" id="SSF56300">
    <property type="entry name" value="Metallo-dependent phosphatases"/>
    <property type="match status" value="1"/>
</dbReference>
<dbReference type="AlphaFoldDB" id="A0A1F4W3G5"/>
<evidence type="ECO:0000313" key="3">
    <source>
        <dbReference type="EMBL" id="OGC63931.1"/>
    </source>
</evidence>
<evidence type="ECO:0000256" key="1">
    <source>
        <dbReference type="SAM" id="Phobius"/>
    </source>
</evidence>
<dbReference type="Gene3D" id="3.60.21.10">
    <property type="match status" value="1"/>
</dbReference>